<proteinExistence type="predicted"/>
<name>A0A397J7M0_9GLOM</name>
<reference evidence="1 2" key="1">
    <citation type="submission" date="2018-08" db="EMBL/GenBank/DDBJ databases">
        <title>Genome and evolution of the arbuscular mycorrhizal fungus Diversispora epigaea (formerly Glomus versiforme) and its bacterial endosymbionts.</title>
        <authorList>
            <person name="Sun X."/>
            <person name="Fei Z."/>
            <person name="Harrison M."/>
        </authorList>
    </citation>
    <scope>NUCLEOTIDE SEQUENCE [LARGE SCALE GENOMIC DNA]</scope>
    <source>
        <strain evidence="1 2">IT104</strain>
    </source>
</reference>
<evidence type="ECO:0000313" key="2">
    <source>
        <dbReference type="Proteomes" id="UP000266861"/>
    </source>
</evidence>
<accession>A0A397J7M0</accession>
<protein>
    <submittedName>
        <fullName evidence="1">Uncharacterized protein</fullName>
    </submittedName>
</protein>
<dbReference type="AlphaFoldDB" id="A0A397J7M0"/>
<dbReference type="EMBL" id="PQFF01000079">
    <property type="protein sequence ID" value="RHZ84355.1"/>
    <property type="molecule type" value="Genomic_DNA"/>
</dbReference>
<dbReference type="Proteomes" id="UP000266861">
    <property type="component" value="Unassembled WGS sequence"/>
</dbReference>
<evidence type="ECO:0000313" key="1">
    <source>
        <dbReference type="EMBL" id="RHZ84355.1"/>
    </source>
</evidence>
<organism evidence="1 2">
    <name type="scientific">Diversispora epigaea</name>
    <dbReference type="NCBI Taxonomy" id="1348612"/>
    <lineage>
        <taxon>Eukaryota</taxon>
        <taxon>Fungi</taxon>
        <taxon>Fungi incertae sedis</taxon>
        <taxon>Mucoromycota</taxon>
        <taxon>Glomeromycotina</taxon>
        <taxon>Glomeromycetes</taxon>
        <taxon>Diversisporales</taxon>
        <taxon>Diversisporaceae</taxon>
        <taxon>Diversispora</taxon>
    </lineage>
</organism>
<comment type="caution">
    <text evidence="1">The sequence shown here is derived from an EMBL/GenBank/DDBJ whole genome shotgun (WGS) entry which is preliminary data.</text>
</comment>
<keyword evidence="2" id="KW-1185">Reference proteome</keyword>
<gene>
    <name evidence="1" type="ORF">Glove_83g97</name>
</gene>
<sequence>MNDYKIFESDYRQRLNQFQKEWEAWMDANFKNETPQLLPHNVTDEVISIGLKKLNMQRLNQFQKEWEAWMDANFKNETPQLLPHNVTDEVISIGLKKLNIQSSIQHQVKYLETGWLPRLEKDGNLCV</sequence>